<dbReference type="RefSeq" id="WP_149750713.1">
    <property type="nucleotide sequence ID" value="NZ_VUJW01000005.1"/>
</dbReference>
<evidence type="ECO:0000313" key="3">
    <source>
        <dbReference type="EMBL" id="KAA1426886.1"/>
    </source>
</evidence>
<keyword evidence="4" id="KW-1185">Reference proteome</keyword>
<keyword evidence="2" id="KW-0732">Signal</keyword>
<dbReference type="AlphaFoldDB" id="A0A5B1M2M5"/>
<gene>
    <name evidence="3" type="ORF">F0U47_11935</name>
</gene>
<evidence type="ECO:0000313" key="4">
    <source>
        <dbReference type="Proteomes" id="UP000324351"/>
    </source>
</evidence>
<comment type="caution">
    <text evidence="3">The sequence shown here is derived from an EMBL/GenBank/DDBJ whole genome shotgun (WGS) entry which is preliminary data.</text>
</comment>
<name>A0A5B1M2M5_9ACTN</name>
<reference evidence="3 4" key="1">
    <citation type="submission" date="2019-09" db="EMBL/GenBank/DDBJ databases">
        <title>Nocardioides panacisoli sp. nov., isolated from the soil of a ginseng field.</title>
        <authorList>
            <person name="Cho C."/>
        </authorList>
    </citation>
    <scope>NUCLEOTIDE SEQUENCE [LARGE SCALE GENOMIC DNA]</scope>
    <source>
        <strain evidence="3 4">BN140041</strain>
    </source>
</reference>
<feature type="signal peptide" evidence="2">
    <location>
        <begin position="1"/>
        <end position="23"/>
    </location>
</feature>
<sequence length="90" mass="10037">MKMDRRLLVAVSGLVGVACAAYGADQQAKRRQDQVQCRASLQQVDMDLRSKEEELASLGSRLDEKNDQILILVAEIERLHEELAVREASA</sequence>
<protein>
    <submittedName>
        <fullName evidence="3">Uncharacterized protein</fullName>
    </submittedName>
</protein>
<feature type="coiled-coil region" evidence="1">
    <location>
        <begin position="48"/>
        <end position="82"/>
    </location>
</feature>
<dbReference type="PROSITE" id="PS51257">
    <property type="entry name" value="PROKAR_LIPOPROTEIN"/>
    <property type="match status" value="1"/>
</dbReference>
<evidence type="ECO:0000256" key="2">
    <source>
        <dbReference type="SAM" id="SignalP"/>
    </source>
</evidence>
<reference evidence="3 4" key="2">
    <citation type="submission" date="2019-09" db="EMBL/GenBank/DDBJ databases">
        <authorList>
            <person name="Jin C."/>
        </authorList>
    </citation>
    <scope>NUCLEOTIDE SEQUENCE [LARGE SCALE GENOMIC DNA]</scope>
    <source>
        <strain evidence="3 4">BN140041</strain>
    </source>
</reference>
<organism evidence="3 4">
    <name type="scientific">Nocardioides antri</name>
    <dbReference type="NCBI Taxonomy" id="2607659"/>
    <lineage>
        <taxon>Bacteria</taxon>
        <taxon>Bacillati</taxon>
        <taxon>Actinomycetota</taxon>
        <taxon>Actinomycetes</taxon>
        <taxon>Propionibacteriales</taxon>
        <taxon>Nocardioidaceae</taxon>
        <taxon>Nocardioides</taxon>
    </lineage>
</organism>
<accession>A0A5B1M2M5</accession>
<dbReference type="EMBL" id="VUJW01000005">
    <property type="protein sequence ID" value="KAA1426886.1"/>
    <property type="molecule type" value="Genomic_DNA"/>
</dbReference>
<keyword evidence="1" id="KW-0175">Coiled coil</keyword>
<proteinExistence type="predicted"/>
<evidence type="ECO:0000256" key="1">
    <source>
        <dbReference type="SAM" id="Coils"/>
    </source>
</evidence>
<feature type="chain" id="PRO_5023003892" evidence="2">
    <location>
        <begin position="24"/>
        <end position="90"/>
    </location>
</feature>
<dbReference type="Proteomes" id="UP000324351">
    <property type="component" value="Unassembled WGS sequence"/>
</dbReference>